<evidence type="ECO:0000256" key="1">
    <source>
        <dbReference type="ARBA" id="ARBA00001576"/>
    </source>
</evidence>
<dbReference type="PRINTS" id="PR00744">
    <property type="entry name" value="GLHYDRLASE37"/>
</dbReference>
<keyword evidence="8" id="KW-0732">Signal</keyword>
<evidence type="ECO:0000256" key="7">
    <source>
        <dbReference type="RuleBase" id="RU361180"/>
    </source>
</evidence>
<dbReference type="InterPro" id="IPR018232">
    <property type="entry name" value="Glyco_hydro_37_CS"/>
</dbReference>
<dbReference type="RefSeq" id="XP_011497766.1">
    <property type="nucleotide sequence ID" value="XM_011499464.1"/>
</dbReference>
<dbReference type="Pfam" id="PF01204">
    <property type="entry name" value="Trehalase"/>
    <property type="match status" value="1"/>
</dbReference>
<protein>
    <recommendedName>
        <fullName evidence="4 7">Trehalase</fullName>
        <ecNumber evidence="3 7">3.2.1.28</ecNumber>
    </recommendedName>
    <alternativeName>
        <fullName evidence="7">Alpha-trehalose glucohydrolase</fullName>
    </alternativeName>
</protein>
<accession>A0AAJ6YGS4</accession>
<dbReference type="InterPro" id="IPR001661">
    <property type="entry name" value="Glyco_hydro_37"/>
</dbReference>
<evidence type="ECO:0000313" key="9">
    <source>
        <dbReference type="Proteomes" id="UP000695007"/>
    </source>
</evidence>
<feature type="chain" id="PRO_5042612111" description="Trehalase" evidence="8">
    <location>
        <begin position="26"/>
        <end position="619"/>
    </location>
</feature>
<dbReference type="InterPro" id="IPR008928">
    <property type="entry name" value="6-hairpin_glycosidase_sf"/>
</dbReference>
<keyword evidence="6 7" id="KW-0326">Glycosidase</keyword>
<dbReference type="GO" id="GO:0005993">
    <property type="term" value="P:trehalose catabolic process"/>
    <property type="evidence" value="ECO:0007669"/>
    <property type="project" value="TreeGrafter"/>
</dbReference>
<dbReference type="InterPro" id="IPR012341">
    <property type="entry name" value="6hp_glycosidase-like_sf"/>
</dbReference>
<organism evidence="9 10">
    <name type="scientific">Ceratosolen solmsi marchali</name>
    <dbReference type="NCBI Taxonomy" id="326594"/>
    <lineage>
        <taxon>Eukaryota</taxon>
        <taxon>Metazoa</taxon>
        <taxon>Ecdysozoa</taxon>
        <taxon>Arthropoda</taxon>
        <taxon>Hexapoda</taxon>
        <taxon>Insecta</taxon>
        <taxon>Pterygota</taxon>
        <taxon>Neoptera</taxon>
        <taxon>Endopterygota</taxon>
        <taxon>Hymenoptera</taxon>
        <taxon>Apocrita</taxon>
        <taxon>Proctotrupomorpha</taxon>
        <taxon>Chalcidoidea</taxon>
        <taxon>Agaonidae</taxon>
        <taxon>Agaoninae</taxon>
        <taxon>Ceratosolen</taxon>
    </lineage>
</organism>
<dbReference type="GO" id="GO:0004555">
    <property type="term" value="F:alpha,alpha-trehalase activity"/>
    <property type="evidence" value="ECO:0007669"/>
    <property type="project" value="UniProtKB-EC"/>
</dbReference>
<reference evidence="10" key="1">
    <citation type="submission" date="2025-08" db="UniProtKB">
        <authorList>
            <consortium name="RefSeq"/>
        </authorList>
    </citation>
    <scope>IDENTIFICATION</scope>
</reference>
<feature type="signal peptide" evidence="8">
    <location>
        <begin position="1"/>
        <end position="25"/>
    </location>
</feature>
<dbReference type="PANTHER" id="PTHR23403">
    <property type="entry name" value="TREHALASE"/>
    <property type="match status" value="1"/>
</dbReference>
<proteinExistence type="inferred from homology"/>
<sequence>MPRTEITIALVMLSRWLMLAIDANATGWPTGKDDPGGDILDLCQSPVYCQGELLKTVQMAAIYKDSKTFVDLYQKNDENITIANFEALMKATDNSPSKEDVRKFVEENFLETNELLNATLLDWRPKPKILGRIRDAKYREWAANLNEIWKSLARRMTTDVRDNPNRHSLIYVNNTFVIPGGRFKEFYYWDSYWVIEGLLLSDMQKTTKGIIDNFLSIVKTYGFIPNGGRVYYLMRSQPPLLISMVDKYYEVTKDWDFVDKNLATLEKEFNFWQRYKSIKVIKNGREYVLARYVTNSEGPRPESYREDYLLATNIREDSKRRKFYNNVKAGAESGWDFSARWFVGKNGEASLDLADIATEDILPVDLNAFLERNARILARFYRKKDNPMKMKLYTGIAKKYREAIEAILWNEQDGIWYDYNIKHQKPRALFYPSNLTPLYTMSYNWALAPVYGHRAVQYLQANGITDYAGGTPASLDKSGQQWDFPNAWPPLQSIIVQGLRQTNYTPAMNVARNLATTWLKSNFLGFNESKKMYEKYDATQPGRFGGGGEYDVQDGFGWTNGVVLQFLDTYPSARYEFEADRHSEMTNVIHVHARIGLGHNTSSHHVRPILKSIWSHYCK</sequence>
<keyword evidence="9" id="KW-1185">Reference proteome</keyword>
<keyword evidence="5 7" id="KW-0378">Hydrolase</keyword>
<dbReference type="Gene3D" id="1.50.10.10">
    <property type="match status" value="1"/>
</dbReference>
<dbReference type="KEGG" id="csol:105362115"/>
<evidence type="ECO:0000256" key="4">
    <source>
        <dbReference type="ARBA" id="ARBA00019905"/>
    </source>
</evidence>
<dbReference type="PROSITE" id="PS00927">
    <property type="entry name" value="TREHALASE_1"/>
    <property type="match status" value="1"/>
</dbReference>
<comment type="similarity">
    <text evidence="2 7">Belongs to the glycosyl hydrolase 37 family.</text>
</comment>
<evidence type="ECO:0000256" key="2">
    <source>
        <dbReference type="ARBA" id="ARBA00005615"/>
    </source>
</evidence>
<evidence type="ECO:0000313" key="10">
    <source>
        <dbReference type="RefSeq" id="XP_011497766.1"/>
    </source>
</evidence>
<dbReference type="AlphaFoldDB" id="A0AAJ6YGS4"/>
<dbReference type="SUPFAM" id="SSF48208">
    <property type="entry name" value="Six-hairpin glycosidases"/>
    <property type="match status" value="1"/>
</dbReference>
<gene>
    <name evidence="10" type="primary">LOC105362115</name>
</gene>
<name>A0AAJ6YGS4_9HYME</name>
<dbReference type="PANTHER" id="PTHR23403:SF1">
    <property type="entry name" value="TREHALASE"/>
    <property type="match status" value="1"/>
</dbReference>
<evidence type="ECO:0000256" key="5">
    <source>
        <dbReference type="ARBA" id="ARBA00022801"/>
    </source>
</evidence>
<evidence type="ECO:0000256" key="8">
    <source>
        <dbReference type="SAM" id="SignalP"/>
    </source>
</evidence>
<evidence type="ECO:0000256" key="6">
    <source>
        <dbReference type="ARBA" id="ARBA00023295"/>
    </source>
</evidence>
<comment type="catalytic activity">
    <reaction evidence="1 7">
        <text>alpha,alpha-trehalose + H2O = alpha-D-glucose + beta-D-glucose</text>
        <dbReference type="Rhea" id="RHEA:32675"/>
        <dbReference type="ChEBI" id="CHEBI:15377"/>
        <dbReference type="ChEBI" id="CHEBI:15903"/>
        <dbReference type="ChEBI" id="CHEBI:16551"/>
        <dbReference type="ChEBI" id="CHEBI:17925"/>
        <dbReference type="EC" id="3.2.1.28"/>
    </reaction>
</comment>
<evidence type="ECO:0000256" key="3">
    <source>
        <dbReference type="ARBA" id="ARBA00012757"/>
    </source>
</evidence>
<dbReference type="EC" id="3.2.1.28" evidence="3 7"/>
<dbReference type="Proteomes" id="UP000695007">
    <property type="component" value="Unplaced"/>
</dbReference>
<dbReference type="PROSITE" id="PS00928">
    <property type="entry name" value="TREHALASE_2"/>
    <property type="match status" value="1"/>
</dbReference>
<dbReference type="GeneID" id="105362115"/>